<dbReference type="Pfam" id="PF03447">
    <property type="entry name" value="NAD_binding_3"/>
    <property type="match status" value="1"/>
</dbReference>
<dbReference type="GO" id="GO:0050661">
    <property type="term" value="F:NADP binding"/>
    <property type="evidence" value="ECO:0007669"/>
    <property type="project" value="InterPro"/>
</dbReference>
<name>A0A9X1NID1_9ACTN</name>
<protein>
    <submittedName>
        <fullName evidence="5">DUF108 domain-containing protein</fullName>
    </submittedName>
</protein>
<evidence type="ECO:0000313" key="6">
    <source>
        <dbReference type="Proteomes" id="UP001138997"/>
    </source>
</evidence>
<feature type="domain" description="Aspartate dehydrogenase" evidence="3">
    <location>
        <begin position="185"/>
        <end position="273"/>
    </location>
</feature>
<dbReference type="SUPFAM" id="SSF55347">
    <property type="entry name" value="Glyceraldehyde-3-phosphate dehydrogenase-like, C-terminal domain"/>
    <property type="match status" value="1"/>
</dbReference>
<evidence type="ECO:0000256" key="2">
    <source>
        <dbReference type="SAM" id="MobiDB-lite"/>
    </source>
</evidence>
<dbReference type="Proteomes" id="UP001138997">
    <property type="component" value="Unassembled WGS sequence"/>
</dbReference>
<evidence type="ECO:0000313" key="5">
    <source>
        <dbReference type="EMBL" id="MCD5313653.1"/>
    </source>
</evidence>
<dbReference type="InterPro" id="IPR005106">
    <property type="entry name" value="Asp/hSer_DH_NAD-bd"/>
</dbReference>
<feature type="domain" description="Aspartate/homoserine dehydrogenase NAD-binding" evidence="4">
    <location>
        <begin position="11"/>
        <end position="104"/>
    </location>
</feature>
<keyword evidence="6" id="KW-1185">Reference proteome</keyword>
<evidence type="ECO:0000259" key="4">
    <source>
        <dbReference type="Pfam" id="PF03447"/>
    </source>
</evidence>
<dbReference type="PANTHER" id="PTHR31873:SF6">
    <property type="entry name" value="ASPARTATE DEHYDROGENASE DOMAIN-CONTAINING PROTEIN"/>
    <property type="match status" value="1"/>
</dbReference>
<comment type="similarity">
    <text evidence="1">Belongs to the L-aspartate dehydrogenase family.</text>
</comment>
<dbReference type="Pfam" id="PF01958">
    <property type="entry name" value="Asp_DH_C"/>
    <property type="match status" value="1"/>
</dbReference>
<sequence>MSPDTRVVVAGTGAIGRTVAEALVRGEVAGCVLLAVVNSASTPSEVQAALEAADVLVEATTVEAARSVVPQALAAGTDVVLCSCGVLAEQAEAPTEHAAARTEQAAAPAEQAAALTEQASVRTGQAGGLAEQPTSRPTGRLLLPAGALGGFDILAAAARAGSEGAQIRHTTTKKPAALNVDPNIQEPVEVFRGTARQAALTYPRTSNSSVALALATLGLDQVEVVVVADPKAKITRHEVEWTSPIGSYRMSFENAVDPNSGGRTSAITAWSVIDLLAGLHRGVGPGAVVVDGAVVVNPAGSLV</sequence>
<organism evidence="5 6">
    <name type="scientific">Kineosporia babensis</name>
    <dbReference type="NCBI Taxonomy" id="499548"/>
    <lineage>
        <taxon>Bacteria</taxon>
        <taxon>Bacillati</taxon>
        <taxon>Actinomycetota</taxon>
        <taxon>Actinomycetes</taxon>
        <taxon>Kineosporiales</taxon>
        <taxon>Kineosporiaceae</taxon>
        <taxon>Kineosporia</taxon>
    </lineage>
</organism>
<dbReference type="SUPFAM" id="SSF51735">
    <property type="entry name" value="NAD(P)-binding Rossmann-fold domains"/>
    <property type="match status" value="1"/>
</dbReference>
<gene>
    <name evidence="5" type="ORF">LR394_22340</name>
</gene>
<feature type="region of interest" description="Disordered" evidence="2">
    <location>
        <begin position="95"/>
        <end position="137"/>
    </location>
</feature>
<dbReference type="AlphaFoldDB" id="A0A9X1NID1"/>
<accession>A0A9X1NID1</accession>
<dbReference type="InterPro" id="IPR036291">
    <property type="entry name" value="NAD(P)-bd_dom_sf"/>
</dbReference>
<evidence type="ECO:0000259" key="3">
    <source>
        <dbReference type="Pfam" id="PF01958"/>
    </source>
</evidence>
<evidence type="ECO:0000256" key="1">
    <source>
        <dbReference type="ARBA" id="ARBA00008331"/>
    </source>
</evidence>
<dbReference type="Gene3D" id="3.40.50.720">
    <property type="entry name" value="NAD(P)-binding Rossmann-like Domain"/>
    <property type="match status" value="1"/>
</dbReference>
<dbReference type="RefSeq" id="WP_231445048.1">
    <property type="nucleotide sequence ID" value="NZ_JAJOMB010000012.1"/>
</dbReference>
<dbReference type="Gene3D" id="3.30.360.10">
    <property type="entry name" value="Dihydrodipicolinate Reductase, domain 2"/>
    <property type="match status" value="1"/>
</dbReference>
<dbReference type="GO" id="GO:0033735">
    <property type="term" value="F:aspartate dehydrogenase [NAD(P)+] activity"/>
    <property type="evidence" value="ECO:0007669"/>
    <property type="project" value="InterPro"/>
</dbReference>
<dbReference type="PANTHER" id="PTHR31873">
    <property type="entry name" value="L-ASPARTATE DEHYDROGENASE-RELATED"/>
    <property type="match status" value="1"/>
</dbReference>
<dbReference type="EMBL" id="JAJOMB010000012">
    <property type="protein sequence ID" value="MCD5313653.1"/>
    <property type="molecule type" value="Genomic_DNA"/>
</dbReference>
<proteinExistence type="inferred from homology"/>
<reference evidence="5" key="1">
    <citation type="submission" date="2021-11" db="EMBL/GenBank/DDBJ databases">
        <title>Streptomyces corallinus and Kineosporia corallina sp. nov., two new coral-derived marine actinobacteria.</title>
        <authorList>
            <person name="Buangrab K."/>
            <person name="Sutthacheep M."/>
            <person name="Yeemin T."/>
            <person name="Harunari E."/>
            <person name="Igarashi Y."/>
            <person name="Sripreechasak P."/>
            <person name="Kanchanasin P."/>
            <person name="Tanasupawat S."/>
            <person name="Phongsopitanun W."/>
        </authorList>
    </citation>
    <scope>NUCLEOTIDE SEQUENCE</scope>
    <source>
        <strain evidence="5">JCM 31032</strain>
    </source>
</reference>
<comment type="caution">
    <text evidence="5">The sequence shown here is derived from an EMBL/GenBank/DDBJ whole genome shotgun (WGS) entry which is preliminary data.</text>
</comment>
<feature type="compositionally biased region" description="Low complexity" evidence="2">
    <location>
        <begin position="101"/>
        <end position="119"/>
    </location>
</feature>
<dbReference type="GO" id="GO:0009435">
    <property type="term" value="P:NAD+ biosynthetic process"/>
    <property type="evidence" value="ECO:0007669"/>
    <property type="project" value="InterPro"/>
</dbReference>
<dbReference type="InterPro" id="IPR002811">
    <property type="entry name" value="Asp_DH"/>
</dbReference>